<evidence type="ECO:0000313" key="2">
    <source>
        <dbReference type="Proteomes" id="UP001218218"/>
    </source>
</evidence>
<reference evidence="1" key="1">
    <citation type="submission" date="2023-03" db="EMBL/GenBank/DDBJ databases">
        <title>Massive genome expansion in bonnet fungi (Mycena s.s.) driven by repeated elements and novel gene families across ecological guilds.</title>
        <authorList>
            <consortium name="Lawrence Berkeley National Laboratory"/>
            <person name="Harder C.B."/>
            <person name="Miyauchi S."/>
            <person name="Viragh M."/>
            <person name="Kuo A."/>
            <person name="Thoen E."/>
            <person name="Andreopoulos B."/>
            <person name="Lu D."/>
            <person name="Skrede I."/>
            <person name="Drula E."/>
            <person name="Henrissat B."/>
            <person name="Morin E."/>
            <person name="Kohler A."/>
            <person name="Barry K."/>
            <person name="LaButti K."/>
            <person name="Morin E."/>
            <person name="Salamov A."/>
            <person name="Lipzen A."/>
            <person name="Mereny Z."/>
            <person name="Hegedus B."/>
            <person name="Baldrian P."/>
            <person name="Stursova M."/>
            <person name="Weitz H."/>
            <person name="Taylor A."/>
            <person name="Grigoriev I.V."/>
            <person name="Nagy L.G."/>
            <person name="Martin F."/>
            <person name="Kauserud H."/>
        </authorList>
    </citation>
    <scope>NUCLEOTIDE SEQUENCE</scope>
    <source>
        <strain evidence="1">CBHHK002</strain>
    </source>
</reference>
<accession>A0AAD6ZZ09</accession>
<dbReference type="Proteomes" id="UP001218218">
    <property type="component" value="Unassembled WGS sequence"/>
</dbReference>
<sequence>MANPPQDNWADELFPLPVSHGPVTLVPETWVRAYQSRQDLLARIPQPLILPDEAGSQLLETPLPKFAETTGEEMFAPAELVTDVVALREIARQNVGATAEQDTAFLGRVDAYLSEAIASTELDEIHTIDYDDQDAGTHLGDTHRSLLRAETELRRMFDLLSNGSRLRFQTEARLRTRGGLDRSNDQFEMELWFPHVSIQDALPATRVVELTIYLVASRTRIQRSVRFIWHPSPSIDPALFGQ</sequence>
<comment type="caution">
    <text evidence="1">The sequence shown here is derived from an EMBL/GenBank/DDBJ whole genome shotgun (WGS) entry which is preliminary data.</text>
</comment>
<evidence type="ECO:0000313" key="1">
    <source>
        <dbReference type="EMBL" id="KAJ7343660.1"/>
    </source>
</evidence>
<keyword evidence="2" id="KW-1185">Reference proteome</keyword>
<gene>
    <name evidence="1" type="ORF">DFH08DRAFT_873316</name>
</gene>
<dbReference type="EMBL" id="JARIHO010000023">
    <property type="protein sequence ID" value="KAJ7343660.1"/>
    <property type="molecule type" value="Genomic_DNA"/>
</dbReference>
<organism evidence="1 2">
    <name type="scientific">Mycena albidolilacea</name>
    <dbReference type="NCBI Taxonomy" id="1033008"/>
    <lineage>
        <taxon>Eukaryota</taxon>
        <taxon>Fungi</taxon>
        <taxon>Dikarya</taxon>
        <taxon>Basidiomycota</taxon>
        <taxon>Agaricomycotina</taxon>
        <taxon>Agaricomycetes</taxon>
        <taxon>Agaricomycetidae</taxon>
        <taxon>Agaricales</taxon>
        <taxon>Marasmiineae</taxon>
        <taxon>Mycenaceae</taxon>
        <taxon>Mycena</taxon>
    </lineage>
</organism>
<proteinExistence type="predicted"/>
<name>A0AAD6ZZ09_9AGAR</name>
<protein>
    <submittedName>
        <fullName evidence="1">Uncharacterized protein</fullName>
    </submittedName>
</protein>
<dbReference type="AlphaFoldDB" id="A0AAD6ZZ09"/>